<evidence type="ECO:0000256" key="1">
    <source>
        <dbReference type="ARBA" id="ARBA00004123"/>
    </source>
</evidence>
<keyword evidence="4" id="KW-0804">Transcription</keyword>
<dbReference type="GeneID" id="103719131"/>
<proteinExistence type="predicted"/>
<dbReference type="Pfam" id="PF24658">
    <property type="entry name" value="DUF7647"/>
    <property type="match status" value="1"/>
</dbReference>
<dbReference type="Pfam" id="PF24538">
    <property type="entry name" value="DUF7599"/>
    <property type="match status" value="1"/>
</dbReference>
<keyword evidence="2" id="KW-0597">Phosphoprotein</keyword>
<feature type="compositionally biased region" description="Polar residues" evidence="6">
    <location>
        <begin position="1025"/>
        <end position="1040"/>
    </location>
</feature>
<name>A0A8B7CTY5_PHODC</name>
<evidence type="ECO:0000256" key="6">
    <source>
        <dbReference type="SAM" id="MobiDB-lite"/>
    </source>
</evidence>
<dbReference type="InterPro" id="IPR036390">
    <property type="entry name" value="WH_DNA-bd_sf"/>
</dbReference>
<evidence type="ECO:0000259" key="8">
    <source>
        <dbReference type="Pfam" id="PF23704"/>
    </source>
</evidence>
<evidence type="ECO:0000259" key="9">
    <source>
        <dbReference type="Pfam" id="PF24101"/>
    </source>
</evidence>
<keyword evidence="3" id="KW-0238">DNA-binding</keyword>
<feature type="domain" description="DUF7645" evidence="11">
    <location>
        <begin position="926"/>
        <end position="986"/>
    </location>
</feature>
<dbReference type="CDD" id="cd16169">
    <property type="entry name" value="Tau138_eWH"/>
    <property type="match status" value="1"/>
</dbReference>
<feature type="domain" description="DUF7647" evidence="13">
    <location>
        <begin position="747"/>
        <end position="925"/>
    </location>
</feature>
<dbReference type="PANTHER" id="PTHR15180">
    <property type="entry name" value="GENERAL TRANSCRIPTION FACTOR 3C POLYPEPTIDE 1"/>
    <property type="match status" value="1"/>
</dbReference>
<dbReference type="PANTHER" id="PTHR15180:SF1">
    <property type="entry name" value="GENERAL TRANSCRIPTION FACTOR 3C POLYPEPTIDE 1"/>
    <property type="match status" value="1"/>
</dbReference>
<dbReference type="Pfam" id="PF23704">
    <property type="entry name" value="WHD_GTF3C1_N"/>
    <property type="match status" value="1"/>
</dbReference>
<evidence type="ECO:0000259" key="11">
    <source>
        <dbReference type="Pfam" id="PF24655"/>
    </source>
</evidence>
<feature type="region of interest" description="Disordered" evidence="6">
    <location>
        <begin position="978"/>
        <end position="1042"/>
    </location>
</feature>
<dbReference type="InterPro" id="IPR056064">
    <property type="entry name" value="DUF7647"/>
</dbReference>
<accession>A0A8B7CTY5</accession>
<dbReference type="RefSeq" id="XP_008806439.2">
    <property type="nucleotide sequence ID" value="XM_008808217.4"/>
</dbReference>
<evidence type="ECO:0000313" key="15">
    <source>
        <dbReference type="RefSeq" id="XP_008806439.2"/>
    </source>
</evidence>
<dbReference type="Pfam" id="PF04182">
    <property type="entry name" value="B-block_TFIIIC"/>
    <property type="match status" value="1"/>
</dbReference>
<evidence type="ECO:0000256" key="3">
    <source>
        <dbReference type="ARBA" id="ARBA00023125"/>
    </source>
</evidence>
<evidence type="ECO:0000256" key="5">
    <source>
        <dbReference type="ARBA" id="ARBA00023242"/>
    </source>
</evidence>
<dbReference type="Pfam" id="PF24655">
    <property type="entry name" value="DUF7645"/>
    <property type="match status" value="1"/>
</dbReference>
<evidence type="ECO:0000256" key="2">
    <source>
        <dbReference type="ARBA" id="ARBA00022553"/>
    </source>
</evidence>
<dbReference type="GO" id="GO:0006384">
    <property type="term" value="P:transcription initiation at RNA polymerase III promoter"/>
    <property type="evidence" value="ECO:0007669"/>
    <property type="project" value="InterPro"/>
</dbReference>
<evidence type="ECO:0000259" key="7">
    <source>
        <dbReference type="Pfam" id="PF04182"/>
    </source>
</evidence>
<evidence type="ECO:0000259" key="10">
    <source>
        <dbReference type="Pfam" id="PF24538"/>
    </source>
</evidence>
<evidence type="ECO:0000313" key="14">
    <source>
        <dbReference type="Proteomes" id="UP000228380"/>
    </source>
</evidence>
<dbReference type="GO" id="GO:0000127">
    <property type="term" value="C:transcription factor TFIIIC complex"/>
    <property type="evidence" value="ECO:0007669"/>
    <property type="project" value="InterPro"/>
</dbReference>
<protein>
    <submittedName>
        <fullName evidence="15">Uncharacterized protein LOC103719131 isoform X1</fullName>
    </submittedName>
</protein>
<sequence>MDSIICSALEEICARAAAGILLPDLWPSLRNALSTAGLHPCEPVMKAIWDRLLAHPGLRFEADGSSIGSQDPSIQSFEVAEKLGVKIVAEEHLRDSFLGIYDLKAANHDISQIQRATLERVAAARTNGVTQTELAKEFGIKGNNFFYVVRNLEYQQLIIRQSTMLRAKELADEGESGPKNTQHVTTNLLHLHRYARNLNSNSQQKIVITKPGILGSLDNANGSTLKGDGTPGDSVNDDVSIKDYLPEMKAICDKLEEASGKVLVASDIKLALGYRKSPGHRAWRSTLNRLKDAHLVEEFQAKVNNRVVSCVRLLKKFDPKDFQPKISMSGYDSFDSEHLVKHGKRGQITDQFVDLPIEHRIYDMVDAEGQKGITIAEICKRLGFNAKKLYNRVNAMRGRFKMPWEAEIRDRTPLYRIWTFRNYPHCSAIADPGNCEALSHKPEISIQTRDSFPYAESSSTVQFKDTNSTDEFLHSEKTDGRSVLSEPPSISSGCTMNSQVIKHGTESENQILDISIIGDDPKHGMAPRLNGRQSDKHVSVSSILSKLKAVKRYPCLTSTLVGNRREQRILKRLKKEKFILMSELYRWLEGFEKNKHTRMDRKTLTRILNKLQQEGLCKCVQVSIPGVTNYSRTRLTEVILHPSVDNLSSEILARIHKRHRDFDKHVRGQGSARSENGKSVISLTSLKPSNRAENKPVIFDAIRANGFVPAKMIRAKLLHKFLWGYLSDLPDWDNAFNSNKYGYDLKNPHSTCQLFVLDEAVKTMPLELFLQIVGSPKEIDNMVEKCRLGLRISDLPVQEYRHLMDTQATGRLSCIINILLRLKLIQLVREESAKDATALAHAILTHALELKPYIEEPWSTTLRSSHVKVDLRPRIRHDFILSKQDAVDAYWETLEYFYAAADPAVASHAFPGSSVRELFHFRSWASVRIMSAEQRMELLKRVKDVEPGKKISFKDCAKIARELNLTLEQVLRVSYDKRQSRLQRNSSRSRSKMQENHMDIDNCGSSGQKRKRSSKYVSLKHTQDANETTESSRQTISVTSIADEKTKGRNTFTLDASGNHDCHLPAGRNNIHVNATVDSEMHEEDGIKCAFISQCTIPKRKRKRRKRFSWTDSSDRQLVMQYARQRAILGARFYRVDWPSLSDLPALPGTCARRMAILNSNLNIRRAVMRLCNLLAERYASYLDTVRRTQEKESLTQNLSSTHENKFETNFQQHSWDDFEDPDIKIAVDEVLRYKRIAKMEYATRIGSRHGKEWPDVPKTDGTSSNVQEPLQAAVPGDGNQDYVDRCKNVNIISTTKRSGASSHCFRGKFFKILKSRGGIIRRKVRESLTIANAVELLKLVFLSASAAPEVQNSLAVTLHLYSERDIFAAFNYLKERNFMVAGHGIRPFVLSRKFWHDASSSPFPIDSGKRAADFSSWLTKQEKNLRESGVNLTEDLQCGEIFRLFALVSSGELFVSPVVPKEGVGEADEPNNSTSSFPMEDTNEVDDPKVLKRKSDKVKLSTSEKFKKQKTQVRIDTNLCSRREKGFPGIRVILNRATFSRGDAVQCFTDKHDLACSLSYDENNQGNSHTVETVGIPYLSENSVSCQNFVGIIQSAVPHNEFPWDAMATYAVQMSSVFVGGDEAITISHELFKSVHSAICQSGEQGLEMEEISEITKVQGVQLAETIVDTLEVFKLVIKVNAYDSIRIVDSSYRSKYFISTLADLNQVHDLSSYMKSQIACYEASRQLLQEKRDSIDHSQETSVNLCDGHKVTILDVPSKPAVPHIEGQNIEGSSTVGEIIQGAAVQVQRKNTEDSKWPATCVSHASRPILPWINGDGSTNSIVYKGLTRRVLGTVMQNPGIMEEAIINRMDVLNPQSCRSLLEMMVLDNHLMVRLMHQTTTSGPPAILQDLFRSKLCKSESVSRKHFFANPMSTHLL</sequence>
<feature type="domain" description="GTF3C1 extended winged-helix" evidence="9">
    <location>
        <begin position="559"/>
        <end position="667"/>
    </location>
</feature>
<feature type="domain" description="DUF7599" evidence="10">
    <location>
        <begin position="242"/>
        <end position="325"/>
    </location>
</feature>
<dbReference type="Pfam" id="PF24657">
    <property type="entry name" value="DUF7646"/>
    <property type="match status" value="1"/>
</dbReference>
<reference evidence="14" key="1">
    <citation type="journal article" date="2019" name="Nat. Commun.">
        <title>Genome-wide association mapping of date palm fruit traits.</title>
        <authorList>
            <person name="Hazzouri K.M."/>
            <person name="Gros-Balthazard M."/>
            <person name="Flowers J.M."/>
            <person name="Copetti D."/>
            <person name="Lemansour A."/>
            <person name="Lebrun M."/>
            <person name="Masmoudi K."/>
            <person name="Ferrand S."/>
            <person name="Dhar M.I."/>
            <person name="Fresquez Z.A."/>
            <person name="Rosas U."/>
            <person name="Zhang J."/>
            <person name="Talag J."/>
            <person name="Lee S."/>
            <person name="Kudrna D."/>
            <person name="Powell R.F."/>
            <person name="Leitch I.J."/>
            <person name="Krueger R.R."/>
            <person name="Wing R.A."/>
            <person name="Amiri K.M.A."/>
            <person name="Purugganan M.D."/>
        </authorList>
    </citation>
    <scope>NUCLEOTIDE SEQUENCE [LARGE SCALE GENOMIC DNA]</scope>
    <source>
        <strain evidence="14">cv. Khalas</strain>
    </source>
</reference>
<comment type="subcellular location">
    <subcellularLocation>
        <location evidence="1">Nucleus</location>
    </subcellularLocation>
</comment>
<dbReference type="KEGG" id="pda:103719131"/>
<evidence type="ECO:0000259" key="13">
    <source>
        <dbReference type="Pfam" id="PF24658"/>
    </source>
</evidence>
<evidence type="ECO:0000256" key="4">
    <source>
        <dbReference type="ARBA" id="ARBA00023163"/>
    </source>
</evidence>
<dbReference type="GO" id="GO:0005634">
    <property type="term" value="C:nucleus"/>
    <property type="evidence" value="ECO:0007669"/>
    <property type="project" value="UniProtKB-SubCell"/>
</dbReference>
<dbReference type="InterPro" id="IPR056428">
    <property type="entry name" value="WH_GTF3C1"/>
</dbReference>
<dbReference type="InterPro" id="IPR056467">
    <property type="entry name" value="eWH_GTF3C1"/>
</dbReference>
<dbReference type="InterPro" id="IPR056062">
    <property type="entry name" value="DUF7645"/>
</dbReference>
<dbReference type="InterPro" id="IPR035625">
    <property type="entry name" value="Tfc3-like_eWH"/>
</dbReference>
<keyword evidence="14" id="KW-1185">Reference proteome</keyword>
<dbReference type="SUPFAM" id="SSF46785">
    <property type="entry name" value="Winged helix' DNA-binding domain"/>
    <property type="match status" value="1"/>
</dbReference>
<dbReference type="GO" id="GO:0003677">
    <property type="term" value="F:DNA binding"/>
    <property type="evidence" value="ECO:0007669"/>
    <property type="project" value="UniProtKB-KW"/>
</dbReference>
<dbReference type="GO" id="GO:0042791">
    <property type="term" value="P:5S class rRNA transcription by RNA polymerase III"/>
    <property type="evidence" value="ECO:0007669"/>
    <property type="project" value="TreeGrafter"/>
</dbReference>
<dbReference type="InterPro" id="IPR056063">
    <property type="entry name" value="DUF7646"/>
</dbReference>
<gene>
    <name evidence="15" type="primary">LOC103719131</name>
</gene>
<dbReference type="Pfam" id="PF24101">
    <property type="entry name" value="WHD_GTF3C1"/>
    <property type="match status" value="1"/>
</dbReference>
<dbReference type="OrthoDB" id="68020at2759"/>
<organism evidence="14 15">
    <name type="scientific">Phoenix dactylifera</name>
    <name type="common">Date palm</name>
    <dbReference type="NCBI Taxonomy" id="42345"/>
    <lineage>
        <taxon>Eukaryota</taxon>
        <taxon>Viridiplantae</taxon>
        <taxon>Streptophyta</taxon>
        <taxon>Embryophyta</taxon>
        <taxon>Tracheophyta</taxon>
        <taxon>Spermatophyta</taxon>
        <taxon>Magnoliopsida</taxon>
        <taxon>Liliopsida</taxon>
        <taxon>Arecaceae</taxon>
        <taxon>Coryphoideae</taxon>
        <taxon>Phoeniceae</taxon>
        <taxon>Phoenix</taxon>
    </lineage>
</organism>
<feature type="region of interest" description="Disordered" evidence="6">
    <location>
        <begin position="1464"/>
        <end position="1490"/>
    </location>
</feature>
<feature type="domain" description="B-block binding subunit of TFIIIC" evidence="7">
    <location>
        <begin position="112"/>
        <end position="196"/>
    </location>
</feature>
<evidence type="ECO:0000259" key="12">
    <source>
        <dbReference type="Pfam" id="PF24657"/>
    </source>
</evidence>
<keyword evidence="5" id="KW-0539">Nucleus</keyword>
<feature type="domain" description="General transcription factor 3C polypeptide 1 winged-helix" evidence="8">
    <location>
        <begin position="1"/>
        <end position="101"/>
    </location>
</feature>
<dbReference type="InterPro" id="IPR056020">
    <property type="entry name" value="DUF7599"/>
</dbReference>
<reference evidence="15" key="2">
    <citation type="submission" date="2025-08" db="UniProtKB">
        <authorList>
            <consortium name="RefSeq"/>
        </authorList>
    </citation>
    <scope>IDENTIFICATION</scope>
    <source>
        <tissue evidence="15">Young leaves</tissue>
    </source>
</reference>
<feature type="domain" description="DUF7646" evidence="12">
    <location>
        <begin position="343"/>
        <end position="425"/>
    </location>
</feature>
<dbReference type="Proteomes" id="UP000228380">
    <property type="component" value="Chromosome 2"/>
</dbReference>
<dbReference type="InterPro" id="IPR044210">
    <property type="entry name" value="Tfc3-like"/>
</dbReference>
<dbReference type="InterPro" id="IPR007309">
    <property type="entry name" value="TFIIIC_Bblock-bd"/>
</dbReference>